<name>A0A498HBP5_MALDO</name>
<evidence type="ECO:0000256" key="1">
    <source>
        <dbReference type="SAM" id="Phobius"/>
    </source>
</evidence>
<accession>A0A498HBP5</accession>
<sequence length="126" mass="14955">KRRFCPSSPAVGYRSVFWHLPFLFTVFPSVAFHFFSSNLTSFVLGFLVLLQILGQIERRTPRWSPTPVRGREAFGQRRSRRQDFVRSQYRRRFLTLFVNDDLTRILSRFEENSSSGLNSRFKCQKL</sequence>
<evidence type="ECO:0000313" key="2">
    <source>
        <dbReference type="EMBL" id="RXH67272.1"/>
    </source>
</evidence>
<gene>
    <name evidence="2" type="ORF">DVH24_027392</name>
</gene>
<comment type="caution">
    <text evidence="2">The sequence shown here is derived from an EMBL/GenBank/DDBJ whole genome shotgun (WGS) entry which is preliminary data.</text>
</comment>
<proteinExistence type="predicted"/>
<reference evidence="2 3" key="1">
    <citation type="submission" date="2018-10" db="EMBL/GenBank/DDBJ databases">
        <title>A high-quality apple genome assembly.</title>
        <authorList>
            <person name="Hu J."/>
        </authorList>
    </citation>
    <scope>NUCLEOTIDE SEQUENCE [LARGE SCALE GENOMIC DNA]</scope>
    <source>
        <strain evidence="3">cv. HFTH1</strain>
        <tissue evidence="2">Young leaf</tissue>
    </source>
</reference>
<keyword evidence="1" id="KW-0812">Transmembrane</keyword>
<dbReference type="AlphaFoldDB" id="A0A498HBP5"/>
<dbReference type="EMBL" id="RDQH01000343">
    <property type="protein sequence ID" value="RXH67272.1"/>
    <property type="molecule type" value="Genomic_DNA"/>
</dbReference>
<feature type="non-terminal residue" evidence="2">
    <location>
        <position position="1"/>
    </location>
</feature>
<keyword evidence="1" id="KW-0472">Membrane</keyword>
<dbReference type="Proteomes" id="UP000290289">
    <property type="component" value="Chromosome 17"/>
</dbReference>
<feature type="transmembrane region" description="Helical" evidence="1">
    <location>
        <begin position="30"/>
        <end position="53"/>
    </location>
</feature>
<keyword evidence="3" id="KW-1185">Reference proteome</keyword>
<keyword evidence="1" id="KW-1133">Transmembrane helix</keyword>
<organism evidence="2 3">
    <name type="scientific">Malus domestica</name>
    <name type="common">Apple</name>
    <name type="synonym">Pyrus malus</name>
    <dbReference type="NCBI Taxonomy" id="3750"/>
    <lineage>
        <taxon>Eukaryota</taxon>
        <taxon>Viridiplantae</taxon>
        <taxon>Streptophyta</taxon>
        <taxon>Embryophyta</taxon>
        <taxon>Tracheophyta</taxon>
        <taxon>Spermatophyta</taxon>
        <taxon>Magnoliopsida</taxon>
        <taxon>eudicotyledons</taxon>
        <taxon>Gunneridae</taxon>
        <taxon>Pentapetalae</taxon>
        <taxon>rosids</taxon>
        <taxon>fabids</taxon>
        <taxon>Rosales</taxon>
        <taxon>Rosaceae</taxon>
        <taxon>Amygdaloideae</taxon>
        <taxon>Maleae</taxon>
        <taxon>Malus</taxon>
    </lineage>
</organism>
<protein>
    <submittedName>
        <fullName evidence="2">Uncharacterized protein</fullName>
    </submittedName>
</protein>
<evidence type="ECO:0000313" key="3">
    <source>
        <dbReference type="Proteomes" id="UP000290289"/>
    </source>
</evidence>